<accession>A0A497EKK7</accession>
<sequence>MTRFPYLGSINTSASCMNATSYMHIYSQHVIDAHNVKPSLTGAVCANIETIKKIAELRDRGYGCKRIADTLCVEEGVGISYKAVERRLKKYSYLSSGSGLRATNSTIRHVASKNISAFEPVISGDLDVNNTNMYRRLDKTEKAIINAILSDPINEIWSVAEVCSILKELSYDYSRQAIYKAMRRLDKRGIPGWIRGKGRFRFCGY</sequence>
<dbReference type="PROSITE" id="PS51257">
    <property type="entry name" value="PROKAR_LIPOPROTEIN"/>
    <property type="match status" value="1"/>
</dbReference>
<evidence type="ECO:0000313" key="2">
    <source>
        <dbReference type="Proteomes" id="UP000278475"/>
    </source>
</evidence>
<organism evidence="1 2">
    <name type="scientific">Thermoproteota archaeon</name>
    <dbReference type="NCBI Taxonomy" id="2056631"/>
    <lineage>
        <taxon>Archaea</taxon>
        <taxon>Thermoproteota</taxon>
    </lineage>
</organism>
<reference evidence="1 2" key="1">
    <citation type="submission" date="2018-06" db="EMBL/GenBank/DDBJ databases">
        <title>Extensive metabolic versatility and redundancy in microbially diverse, dynamic hydrothermal sediments.</title>
        <authorList>
            <person name="Dombrowski N."/>
            <person name="Teske A."/>
            <person name="Baker B.J."/>
        </authorList>
    </citation>
    <scope>NUCLEOTIDE SEQUENCE [LARGE SCALE GENOMIC DNA]</scope>
    <source>
        <strain evidence="1">B66_G16</strain>
    </source>
</reference>
<evidence type="ECO:0000313" key="1">
    <source>
        <dbReference type="EMBL" id="RLE45913.1"/>
    </source>
</evidence>
<protein>
    <submittedName>
        <fullName evidence="1">Uncharacterized protein</fullName>
    </submittedName>
</protein>
<proteinExistence type="predicted"/>
<gene>
    <name evidence="1" type="ORF">DRJ31_10650</name>
</gene>
<comment type="caution">
    <text evidence="1">The sequence shown here is derived from an EMBL/GenBank/DDBJ whole genome shotgun (WGS) entry which is preliminary data.</text>
</comment>
<name>A0A497EKK7_9CREN</name>
<dbReference type="AlphaFoldDB" id="A0A497EKK7"/>
<dbReference type="Proteomes" id="UP000278475">
    <property type="component" value="Unassembled WGS sequence"/>
</dbReference>
<dbReference type="EMBL" id="QMQV01000220">
    <property type="protein sequence ID" value="RLE45913.1"/>
    <property type="molecule type" value="Genomic_DNA"/>
</dbReference>